<evidence type="ECO:0000256" key="8">
    <source>
        <dbReference type="ARBA" id="ARBA00022643"/>
    </source>
</evidence>
<evidence type="ECO:0000256" key="3">
    <source>
        <dbReference type="ARBA" id="ARBA00004569"/>
    </source>
</evidence>
<comment type="subunit">
    <text evidence="4">Homotetramer.</text>
</comment>
<comment type="similarity">
    <text evidence="16">In the C-terminal section; belongs to the FMN-dependent alpha-hydroxy acid dehydrogenase family.</text>
</comment>
<dbReference type="GeneID" id="59344280"/>
<feature type="compositionally biased region" description="Basic and acidic residues" evidence="24">
    <location>
        <begin position="479"/>
        <end position="499"/>
    </location>
</feature>
<dbReference type="FunFam" id="3.20.20.70:FF:000062">
    <property type="entry name" value="Cytochrome b2, mitochondrial, putative"/>
    <property type="match status" value="1"/>
</dbReference>
<dbReference type="RefSeq" id="XP_037222056.1">
    <property type="nucleotide sequence ID" value="XM_037361764.1"/>
</dbReference>
<evidence type="ECO:0000259" key="26">
    <source>
        <dbReference type="PROSITE" id="PS50255"/>
    </source>
</evidence>
<evidence type="ECO:0000256" key="18">
    <source>
        <dbReference type="ARBA" id="ARBA00066458"/>
    </source>
</evidence>
<dbReference type="InterPro" id="IPR013785">
    <property type="entry name" value="Aldolase_TIM"/>
</dbReference>
<dbReference type="InterPro" id="IPR008259">
    <property type="entry name" value="FMN_hydac_DH_AS"/>
</dbReference>
<evidence type="ECO:0000256" key="7">
    <source>
        <dbReference type="ARBA" id="ARBA00022630"/>
    </source>
</evidence>
<dbReference type="InterPro" id="IPR001781">
    <property type="entry name" value="Znf_LIM"/>
</dbReference>
<dbReference type="SUPFAM" id="SSF51395">
    <property type="entry name" value="FMN-linked oxidoreductases"/>
    <property type="match status" value="1"/>
</dbReference>
<dbReference type="EC" id="1.1.2.3" evidence="18"/>
<feature type="compositionally biased region" description="Polar residues" evidence="24">
    <location>
        <begin position="543"/>
        <end position="559"/>
    </location>
</feature>
<dbReference type="PANTHER" id="PTHR10578">
    <property type="entry name" value="S -2-HYDROXY-ACID OXIDASE-RELATED"/>
    <property type="match status" value="1"/>
</dbReference>
<dbReference type="Gene3D" id="3.20.20.70">
    <property type="entry name" value="Aldolase class I"/>
    <property type="match status" value="1"/>
</dbReference>
<comment type="catalytic activity">
    <reaction evidence="15">
        <text>(S)-lactate + 2 Fe(III)-[cytochrome c] = 2 Fe(II)-[cytochrome c] + pyruvate + 2 H(+)</text>
        <dbReference type="Rhea" id="RHEA:19909"/>
        <dbReference type="Rhea" id="RHEA-COMP:10350"/>
        <dbReference type="Rhea" id="RHEA-COMP:14399"/>
        <dbReference type="ChEBI" id="CHEBI:15361"/>
        <dbReference type="ChEBI" id="CHEBI:15378"/>
        <dbReference type="ChEBI" id="CHEBI:16651"/>
        <dbReference type="ChEBI" id="CHEBI:29033"/>
        <dbReference type="ChEBI" id="CHEBI:29034"/>
        <dbReference type="EC" id="1.1.2.3"/>
    </reaction>
    <physiologicalReaction direction="left-to-right" evidence="15">
        <dbReference type="Rhea" id="RHEA:19910"/>
    </physiologicalReaction>
</comment>
<evidence type="ECO:0000256" key="2">
    <source>
        <dbReference type="ARBA" id="ARBA00001970"/>
    </source>
</evidence>
<dbReference type="SMART" id="SM01117">
    <property type="entry name" value="Cyt-b5"/>
    <property type="match status" value="1"/>
</dbReference>
<evidence type="ECO:0000256" key="1">
    <source>
        <dbReference type="ARBA" id="ARBA00001917"/>
    </source>
</evidence>
<keyword evidence="13" id="KW-0408">Iron</keyword>
<proteinExistence type="inferred from homology"/>
<evidence type="ECO:0000256" key="16">
    <source>
        <dbReference type="ARBA" id="ARBA00061137"/>
    </source>
</evidence>
<evidence type="ECO:0000256" key="19">
    <source>
        <dbReference type="ARBA" id="ARBA00068515"/>
    </source>
</evidence>
<dbReference type="InterPro" id="IPR036400">
    <property type="entry name" value="Cyt_B5-like_heme/steroid_sf"/>
</dbReference>
<keyword evidence="9 23" id="KW-0479">Metal-binding</keyword>
<keyword evidence="11" id="KW-0809">Transit peptide</keyword>
<evidence type="ECO:0000256" key="13">
    <source>
        <dbReference type="ARBA" id="ARBA00023004"/>
    </source>
</evidence>
<keyword evidence="10 23" id="KW-0862">Zinc</keyword>
<feature type="compositionally biased region" description="Low complexity" evidence="24">
    <location>
        <begin position="990"/>
        <end position="1016"/>
    </location>
</feature>
<dbReference type="InterPro" id="IPR000262">
    <property type="entry name" value="FMN-dep_DH"/>
</dbReference>
<keyword evidence="23" id="KW-0440">LIM domain</keyword>
<evidence type="ECO:0000256" key="20">
    <source>
        <dbReference type="ARBA" id="ARBA00075949"/>
    </source>
</evidence>
<evidence type="ECO:0000256" key="5">
    <source>
        <dbReference type="ARBA" id="ARBA00022448"/>
    </source>
</evidence>
<feature type="compositionally biased region" description="Basic and acidic residues" evidence="24">
    <location>
        <begin position="856"/>
        <end position="866"/>
    </location>
</feature>
<dbReference type="GO" id="GO:0004460">
    <property type="term" value="F:L-lactate dehydrogenase (cytochrome) activity"/>
    <property type="evidence" value="ECO:0007669"/>
    <property type="project" value="UniProtKB-EC"/>
</dbReference>
<comment type="subcellular location">
    <subcellularLocation>
        <location evidence="3">Mitochondrion intermembrane space</location>
    </subcellularLocation>
</comment>
<dbReference type="Proteomes" id="UP000636479">
    <property type="component" value="Unassembled WGS sequence"/>
</dbReference>
<feature type="region of interest" description="Disordered" evidence="24">
    <location>
        <begin position="1245"/>
        <end position="1300"/>
    </location>
</feature>
<evidence type="ECO:0000256" key="14">
    <source>
        <dbReference type="ARBA" id="ARBA00023128"/>
    </source>
</evidence>
<evidence type="ECO:0000256" key="15">
    <source>
        <dbReference type="ARBA" id="ARBA00052399"/>
    </source>
</evidence>
<dbReference type="CDD" id="cd02922">
    <property type="entry name" value="FCB2_FMN"/>
    <property type="match status" value="1"/>
</dbReference>
<evidence type="ECO:0000256" key="10">
    <source>
        <dbReference type="ARBA" id="ARBA00022833"/>
    </source>
</evidence>
<dbReference type="GO" id="GO:0030695">
    <property type="term" value="F:GTPase regulator activity"/>
    <property type="evidence" value="ECO:0007669"/>
    <property type="project" value="UniProtKB-ARBA"/>
</dbReference>
<protein>
    <recommendedName>
        <fullName evidence="19">L-lactate dehydrogenase (cytochrome)</fullName>
        <ecNumber evidence="18">1.1.2.3</ecNumber>
    </recommendedName>
    <alternativeName>
        <fullName evidence="21">Cytochrome b2</fullName>
    </alternativeName>
    <alternativeName>
        <fullName evidence="20">Flavocytochrome b2</fullName>
    </alternativeName>
    <alternativeName>
        <fullName evidence="22">L-lactate ferricytochrome c oxidoreductase</fullName>
    </alternativeName>
</protein>
<feature type="compositionally biased region" description="Polar residues" evidence="24">
    <location>
        <begin position="960"/>
        <end position="974"/>
    </location>
</feature>
<dbReference type="PROSITE" id="PS50255">
    <property type="entry name" value="CYTOCHROME_B5_2"/>
    <property type="match status" value="1"/>
</dbReference>
<dbReference type="Pfam" id="PF01070">
    <property type="entry name" value="FMN_dh"/>
    <property type="match status" value="1"/>
</dbReference>
<comment type="cofactor">
    <cofactor evidence="2">
        <name>heme b</name>
        <dbReference type="ChEBI" id="CHEBI:60344"/>
    </cofactor>
</comment>
<feature type="compositionally biased region" description="Low complexity" evidence="24">
    <location>
        <begin position="871"/>
        <end position="885"/>
    </location>
</feature>
<feature type="compositionally biased region" description="Polar residues" evidence="24">
    <location>
        <begin position="932"/>
        <end position="947"/>
    </location>
</feature>
<keyword evidence="29" id="KW-1185">Reference proteome</keyword>
<keyword evidence="6" id="KW-0349">Heme</keyword>
<feature type="compositionally biased region" description="Low complexity" evidence="24">
    <location>
        <begin position="1268"/>
        <end position="1281"/>
    </location>
</feature>
<evidence type="ECO:0000313" key="28">
    <source>
        <dbReference type="EMBL" id="KAF7307037.1"/>
    </source>
</evidence>
<keyword evidence="5" id="KW-0813">Transport</keyword>
<organism evidence="28 29">
    <name type="scientific">Mycena indigotica</name>
    <dbReference type="NCBI Taxonomy" id="2126181"/>
    <lineage>
        <taxon>Eukaryota</taxon>
        <taxon>Fungi</taxon>
        <taxon>Dikarya</taxon>
        <taxon>Basidiomycota</taxon>
        <taxon>Agaricomycotina</taxon>
        <taxon>Agaricomycetes</taxon>
        <taxon>Agaricomycetidae</taxon>
        <taxon>Agaricales</taxon>
        <taxon>Marasmiineae</taxon>
        <taxon>Mycenaceae</taxon>
        <taxon>Mycena</taxon>
    </lineage>
</organism>
<evidence type="ECO:0000256" key="22">
    <source>
        <dbReference type="ARBA" id="ARBA00078938"/>
    </source>
</evidence>
<dbReference type="OrthoDB" id="1925334at2759"/>
<dbReference type="GO" id="GO:0020037">
    <property type="term" value="F:heme binding"/>
    <property type="evidence" value="ECO:0007669"/>
    <property type="project" value="InterPro"/>
</dbReference>
<evidence type="ECO:0000256" key="4">
    <source>
        <dbReference type="ARBA" id="ARBA00011881"/>
    </source>
</evidence>
<name>A0A8H6W6V6_9AGAR</name>
<dbReference type="PROSITE" id="PS50023">
    <property type="entry name" value="LIM_DOMAIN_2"/>
    <property type="match status" value="1"/>
</dbReference>
<dbReference type="Pfam" id="PF00173">
    <property type="entry name" value="Cyt-b5"/>
    <property type="match status" value="1"/>
</dbReference>
<dbReference type="Gene3D" id="3.10.120.10">
    <property type="entry name" value="Cytochrome b5-like heme/steroid binding domain"/>
    <property type="match status" value="1"/>
</dbReference>
<keyword evidence="7" id="KW-0285">Flavoprotein</keyword>
<evidence type="ECO:0000313" key="29">
    <source>
        <dbReference type="Proteomes" id="UP000636479"/>
    </source>
</evidence>
<reference evidence="28" key="1">
    <citation type="submission" date="2020-05" db="EMBL/GenBank/DDBJ databases">
        <title>Mycena genomes resolve the evolution of fungal bioluminescence.</title>
        <authorList>
            <person name="Tsai I.J."/>
        </authorList>
    </citation>
    <scope>NUCLEOTIDE SEQUENCE</scope>
    <source>
        <strain evidence="28">171206Taipei</strain>
    </source>
</reference>
<keyword evidence="14" id="KW-0496">Mitochondrion</keyword>
<comment type="similarity">
    <text evidence="17">In the N-terminal section; belongs to the cytochrome b5 family.</text>
</comment>
<evidence type="ECO:0000256" key="23">
    <source>
        <dbReference type="PROSITE-ProRule" id="PRU00125"/>
    </source>
</evidence>
<dbReference type="PROSITE" id="PS00478">
    <property type="entry name" value="LIM_DOMAIN_1"/>
    <property type="match status" value="1"/>
</dbReference>
<feature type="region of interest" description="Disordered" evidence="24">
    <location>
        <begin position="469"/>
        <end position="578"/>
    </location>
</feature>
<dbReference type="GO" id="GO:0046872">
    <property type="term" value="F:metal ion binding"/>
    <property type="evidence" value="ECO:0007669"/>
    <property type="project" value="UniProtKB-KW"/>
</dbReference>
<dbReference type="InterPro" id="IPR001199">
    <property type="entry name" value="Cyt_B5-like_heme/steroid-bd"/>
</dbReference>
<sequence length="1300" mass="140868">MFTLDQVAAHNKPTDCWVIIANRVYDVTDFLKEHPGGASIILKYAGKDATQAYAPIHPSDALEKNLPPEKHLGPLTESAARHMAEQQSREKSKDEMRVEKALLHRPPLSRILNLADMEVVARQVLSHKAEAYYSSAADDHITTSENARAFSRFYFHPRVMRPVAKCDPSTSILGFKSSIPVFVSGAALAKLGHPLGEINITRGAARTSIIQMVSSNASMSFSEIMGAASPTQPLFFQLYKHSNTAIAEERVREVERLGYKAIFLTVDAVVAGNREKDIRSPWALEDLERGSPKVHIDGEDGLEDSGLGTAGALIANDDREMTWEKTIPWLRSITKLPIVVKGVQCVQDAVLAVEAGVDGILLSNHGGRQLEYSLPPIEVLYRLRKQRPDVFEKTEVYIDGGIQRGTDVLKALCLGATAVGLGRPFLYAQSAYGEDGVVKIVQILQREIVSGMHGLGASRIRDLIPDMATPVVPWNQNNPREKSQDRWSKTYVSKDRESSPTRQSQAPPPSQEPSSPRSTTSSSPTKRFPRPLSQSSAPSQLSNRVSAHITSSTSSQTNRPPSPLKYSSLAAPESGILPSPHDATLSKVYGSVLQPRETLPVQACANCNTPFVAPTTSTIYPDPYGATTPGPPRFFCRSCFISNGGSRGPCAECSRPVLILKSEGGFVHAGDKYWHKKCFNCIGCDKSIGDSPMLDLLGRPTCHECFDTCLERDATTPKKTHSATSTPGRVDRHQSREGSPALEELEQRLGIIKNREPSPALEELSYRLSMIGKDSPTRSPLATSGSRYSVSSRETSPLVVRSRTKSDPSLSFDNSPARRYERFRSPEPDDRSPSPSKRYSTSGAASPLRDSPNTRPAEEAIEEMKRRFMKSSSNSPAASTSSTPPLAKPRLRSSRSSGRLSTPSTPDLTSDSSDATSSVGPDSPPRSEYSDVFSTSKVHPHSYSNRPSHLLGSEDIIAEETSSQMTTPVHTPKSSVKETTTHAKSPIPFSTSLTSKSPKTPSKSPGPTTPTKNTSKSPKRLSIASVSESTTCVKCLQSLFSVGEGGRYVTVPNELSGEPESYHSKCFTCVMCSLPFKEGSAGQALFVKGVDGPAHVECAPPQKISIKSRPTTALPGVSIFASKAAPTRPTESNKFERPPMTAPPTSTPMTFPRFGGSNSCPGCNVSVSPMERGVVPGPQGSRWHASCLVCGGKKPPTKSWAFRDEKKKGVPGCGKKLDSAAKRDVEGRVWCRECSLLLPMEIRASPQSSPTRTPIVPTYTGSGKIVPQTTGTTTIARQITGHGNDPSIFRQLTGVEETQR</sequence>
<comment type="caution">
    <text evidence="28">The sequence shown here is derived from an EMBL/GenBank/DDBJ whole genome shotgun (WGS) entry which is preliminary data.</text>
</comment>
<feature type="region of interest" description="Disordered" evidence="24">
    <location>
        <begin position="716"/>
        <end position="740"/>
    </location>
</feature>
<gene>
    <name evidence="28" type="ORF">MIND_00496800</name>
</gene>
<dbReference type="InterPro" id="IPR037458">
    <property type="entry name" value="L-MDH/L-LDH_FMN-bd"/>
</dbReference>
<dbReference type="InterPro" id="IPR037396">
    <property type="entry name" value="FMN_HAD"/>
</dbReference>
<keyword evidence="8" id="KW-0288">FMN</keyword>
<dbReference type="FunFam" id="3.10.120.10:FF:000009">
    <property type="entry name" value="Cytochrome b2, mitochondrial, putative"/>
    <property type="match status" value="1"/>
</dbReference>
<evidence type="ECO:0000256" key="9">
    <source>
        <dbReference type="ARBA" id="ARBA00022723"/>
    </source>
</evidence>
<dbReference type="GO" id="GO:0005758">
    <property type="term" value="C:mitochondrial intermembrane space"/>
    <property type="evidence" value="ECO:0007669"/>
    <property type="project" value="UniProtKB-SubCell"/>
</dbReference>
<dbReference type="PANTHER" id="PTHR10578:SF101">
    <property type="entry name" value="L-LACTATE DEHYDROGENASE (CYTOCHROME B2)"/>
    <property type="match status" value="1"/>
</dbReference>
<dbReference type="InterPro" id="IPR018506">
    <property type="entry name" value="Cyt_B5_heme-BS"/>
</dbReference>
<dbReference type="Gene3D" id="2.10.110.10">
    <property type="entry name" value="Cysteine Rich Protein"/>
    <property type="match status" value="3"/>
</dbReference>
<dbReference type="GO" id="GO:0006089">
    <property type="term" value="P:lactate metabolic process"/>
    <property type="evidence" value="ECO:0007669"/>
    <property type="project" value="TreeGrafter"/>
</dbReference>
<feature type="compositionally biased region" description="Low complexity" evidence="24">
    <location>
        <begin position="512"/>
        <end position="542"/>
    </location>
</feature>
<keyword evidence="12" id="KW-0560">Oxidoreductase</keyword>
<evidence type="ECO:0000259" key="27">
    <source>
        <dbReference type="PROSITE" id="PS51349"/>
    </source>
</evidence>
<evidence type="ECO:0000256" key="24">
    <source>
        <dbReference type="SAM" id="MobiDB-lite"/>
    </source>
</evidence>
<accession>A0A8H6W6V6</accession>
<feature type="region of interest" description="Disordered" evidence="24">
    <location>
        <begin position="772"/>
        <end position="1022"/>
    </location>
</feature>
<dbReference type="PRINTS" id="PR00363">
    <property type="entry name" value="CYTOCHROMEB5"/>
</dbReference>
<dbReference type="PROSITE" id="PS00191">
    <property type="entry name" value="CYTOCHROME_B5_1"/>
    <property type="match status" value="1"/>
</dbReference>
<evidence type="ECO:0000256" key="17">
    <source>
        <dbReference type="ARBA" id="ARBA00061589"/>
    </source>
</evidence>
<dbReference type="PROSITE" id="PS51349">
    <property type="entry name" value="FMN_HYDROXY_ACID_DH_2"/>
    <property type="match status" value="1"/>
</dbReference>
<feature type="domain" description="FMN hydroxy acid dehydrogenase" evidence="27">
    <location>
        <begin position="106"/>
        <end position="473"/>
    </location>
</feature>
<dbReference type="PROSITE" id="PS00557">
    <property type="entry name" value="FMN_HYDROXY_ACID_DH_1"/>
    <property type="match status" value="1"/>
</dbReference>
<evidence type="ECO:0000256" key="21">
    <source>
        <dbReference type="ARBA" id="ARBA00078774"/>
    </source>
</evidence>
<dbReference type="SUPFAM" id="SSF55856">
    <property type="entry name" value="Cytochrome b5-like heme/steroid binding domain"/>
    <property type="match status" value="1"/>
</dbReference>
<dbReference type="CDD" id="cd08368">
    <property type="entry name" value="LIM"/>
    <property type="match status" value="2"/>
</dbReference>
<comment type="cofactor">
    <cofactor evidence="1">
        <name>FMN</name>
        <dbReference type="ChEBI" id="CHEBI:58210"/>
    </cofactor>
</comment>
<dbReference type="Pfam" id="PF00412">
    <property type="entry name" value="LIM"/>
    <property type="match status" value="1"/>
</dbReference>
<feature type="compositionally biased region" description="Basic and acidic residues" evidence="24">
    <location>
        <begin position="816"/>
        <end position="832"/>
    </location>
</feature>
<dbReference type="EMBL" id="JACAZF010000004">
    <property type="protein sequence ID" value="KAF7307037.1"/>
    <property type="molecule type" value="Genomic_DNA"/>
</dbReference>
<feature type="compositionally biased region" description="Polar residues" evidence="24">
    <location>
        <begin position="777"/>
        <end position="795"/>
    </location>
</feature>
<feature type="compositionally biased region" description="Low complexity" evidence="24">
    <location>
        <begin position="894"/>
        <end position="918"/>
    </location>
</feature>
<evidence type="ECO:0000256" key="6">
    <source>
        <dbReference type="ARBA" id="ARBA00022617"/>
    </source>
</evidence>
<feature type="domain" description="LIM zinc-binding" evidence="25">
    <location>
        <begin position="648"/>
        <end position="712"/>
    </location>
</feature>
<evidence type="ECO:0000259" key="25">
    <source>
        <dbReference type="PROSITE" id="PS50023"/>
    </source>
</evidence>
<evidence type="ECO:0000256" key="11">
    <source>
        <dbReference type="ARBA" id="ARBA00022946"/>
    </source>
</evidence>
<evidence type="ECO:0000256" key="12">
    <source>
        <dbReference type="ARBA" id="ARBA00023002"/>
    </source>
</evidence>
<feature type="region of interest" description="Disordered" evidence="24">
    <location>
        <begin position="1125"/>
        <end position="1146"/>
    </location>
</feature>
<feature type="domain" description="Cytochrome b5 heme-binding" evidence="26">
    <location>
        <begin position="1"/>
        <end position="76"/>
    </location>
</feature>
<dbReference type="SMART" id="SM00132">
    <property type="entry name" value="LIM"/>
    <property type="match status" value="2"/>
</dbReference>